<comment type="caution">
    <text evidence="1">The sequence shown here is derived from an EMBL/GenBank/DDBJ whole genome shotgun (WGS) entry which is preliminary data.</text>
</comment>
<evidence type="ECO:0000313" key="1">
    <source>
        <dbReference type="EMBL" id="MCH91076.1"/>
    </source>
</evidence>
<dbReference type="AlphaFoldDB" id="A0A392MU60"/>
<proteinExistence type="predicted"/>
<name>A0A392MU60_9FABA</name>
<accession>A0A392MU60</accession>
<sequence>MLVIQKGLTQPHVMSASFVKGLTLSNSSIPAIKELEGLGAKKDKKIQTEDLRHSEPGTNLPCFLVISFTAASKKRTKLE</sequence>
<protein>
    <submittedName>
        <fullName evidence="1">Uncharacterized protein</fullName>
    </submittedName>
</protein>
<dbReference type="Proteomes" id="UP000265520">
    <property type="component" value="Unassembled WGS sequence"/>
</dbReference>
<gene>
    <name evidence="1" type="ORF">A2U01_0012000</name>
</gene>
<reference evidence="1 2" key="1">
    <citation type="journal article" date="2018" name="Front. Plant Sci.">
        <title>Red Clover (Trifolium pratense) and Zigzag Clover (T. medium) - A Picture of Genomic Similarities and Differences.</title>
        <authorList>
            <person name="Dluhosova J."/>
            <person name="Istvanek J."/>
            <person name="Nedelnik J."/>
            <person name="Repkova J."/>
        </authorList>
    </citation>
    <scope>NUCLEOTIDE SEQUENCE [LARGE SCALE GENOMIC DNA]</scope>
    <source>
        <strain evidence="2">cv. 10/8</strain>
        <tissue evidence="1">Leaf</tissue>
    </source>
</reference>
<keyword evidence="2" id="KW-1185">Reference proteome</keyword>
<evidence type="ECO:0000313" key="2">
    <source>
        <dbReference type="Proteomes" id="UP000265520"/>
    </source>
</evidence>
<organism evidence="1 2">
    <name type="scientific">Trifolium medium</name>
    <dbReference type="NCBI Taxonomy" id="97028"/>
    <lineage>
        <taxon>Eukaryota</taxon>
        <taxon>Viridiplantae</taxon>
        <taxon>Streptophyta</taxon>
        <taxon>Embryophyta</taxon>
        <taxon>Tracheophyta</taxon>
        <taxon>Spermatophyta</taxon>
        <taxon>Magnoliopsida</taxon>
        <taxon>eudicotyledons</taxon>
        <taxon>Gunneridae</taxon>
        <taxon>Pentapetalae</taxon>
        <taxon>rosids</taxon>
        <taxon>fabids</taxon>
        <taxon>Fabales</taxon>
        <taxon>Fabaceae</taxon>
        <taxon>Papilionoideae</taxon>
        <taxon>50 kb inversion clade</taxon>
        <taxon>NPAAA clade</taxon>
        <taxon>Hologalegina</taxon>
        <taxon>IRL clade</taxon>
        <taxon>Trifolieae</taxon>
        <taxon>Trifolium</taxon>
    </lineage>
</organism>
<dbReference type="EMBL" id="LXQA010019632">
    <property type="protein sequence ID" value="MCH91076.1"/>
    <property type="molecule type" value="Genomic_DNA"/>
</dbReference>